<dbReference type="Proteomes" id="UP000822369">
    <property type="component" value="Chromosome 12"/>
</dbReference>
<gene>
    <name evidence="2" type="ORF">G4P62_017183</name>
</gene>
<dbReference type="InterPro" id="IPR043549">
    <property type="entry name" value="C2C4C/C2C4D"/>
</dbReference>
<dbReference type="AlphaFoldDB" id="A0A9D3BJR5"/>
<dbReference type="KEGG" id="nfu:107394485"/>
<dbReference type="EMBL" id="JAAVVJ010000012">
    <property type="protein sequence ID" value="KAF7210822.1"/>
    <property type="molecule type" value="Genomic_DNA"/>
</dbReference>
<dbReference type="PANTHER" id="PTHR46291:SF4">
    <property type="entry name" value="C2 CALCIUM-DEPENDENT DOMAIN-CONTAINING PROTEIN 4C-LIKE"/>
    <property type="match status" value="1"/>
</dbReference>
<organism evidence="2 4">
    <name type="scientific">Nothobranchius furzeri</name>
    <name type="common">Turquoise killifish</name>
    <dbReference type="NCBI Taxonomy" id="105023"/>
    <lineage>
        <taxon>Eukaryota</taxon>
        <taxon>Metazoa</taxon>
        <taxon>Chordata</taxon>
        <taxon>Craniata</taxon>
        <taxon>Vertebrata</taxon>
        <taxon>Euteleostomi</taxon>
        <taxon>Actinopterygii</taxon>
        <taxon>Neopterygii</taxon>
        <taxon>Teleostei</taxon>
        <taxon>Neoteleostei</taxon>
        <taxon>Acanthomorphata</taxon>
        <taxon>Ovalentaria</taxon>
        <taxon>Atherinomorphae</taxon>
        <taxon>Cyprinodontiformes</taxon>
        <taxon>Nothobranchiidae</taxon>
        <taxon>Nothobranchius</taxon>
    </lineage>
</organism>
<dbReference type="EMBL" id="JAAVVJ010000012">
    <property type="protein sequence ID" value="KAF7210821.1"/>
    <property type="molecule type" value="Genomic_DNA"/>
</dbReference>
<feature type="region of interest" description="Disordered" evidence="1">
    <location>
        <begin position="154"/>
        <end position="180"/>
    </location>
</feature>
<feature type="compositionally biased region" description="Basic and acidic residues" evidence="1">
    <location>
        <begin position="40"/>
        <end position="49"/>
    </location>
</feature>
<accession>A0A9D3BJR5</accession>
<feature type="region of interest" description="Disordered" evidence="1">
    <location>
        <begin position="24"/>
        <end position="99"/>
    </location>
</feature>
<evidence type="ECO:0000313" key="2">
    <source>
        <dbReference type="EMBL" id="KAF7210821.1"/>
    </source>
</evidence>
<protein>
    <submittedName>
        <fullName evidence="2">Transcript variant X1</fullName>
    </submittedName>
    <submittedName>
        <fullName evidence="3">Transcript variant X2</fullName>
    </submittedName>
</protein>
<reference evidence="2" key="1">
    <citation type="submission" date="2020-03" db="EMBL/GenBank/DDBJ databases">
        <title>Intra-Species Differences in Population Size shape Life History and Genome Evolution.</title>
        <authorList>
            <person name="Willemsen D."/>
            <person name="Cui R."/>
            <person name="Valenzano D.R."/>
        </authorList>
    </citation>
    <scope>NUCLEOTIDE SEQUENCE</scope>
    <source>
        <strain evidence="2">GRZ</strain>
        <tissue evidence="2">Whole</tissue>
    </source>
</reference>
<dbReference type="OMA" id="RASPMFH"/>
<comment type="caution">
    <text evidence="2">The sequence shown here is derived from an EMBL/GenBank/DDBJ whole genome shotgun (WGS) entry which is preliminary data.</text>
</comment>
<evidence type="ECO:0000313" key="3">
    <source>
        <dbReference type="EMBL" id="KAF7210822.1"/>
    </source>
</evidence>
<evidence type="ECO:0000256" key="1">
    <source>
        <dbReference type="SAM" id="MobiDB-lite"/>
    </source>
</evidence>
<proteinExistence type="predicted"/>
<name>A0A9D3BJR5_NOTFU</name>
<dbReference type="PANTHER" id="PTHR46291">
    <property type="entry name" value="C2 DOMAIN-CONTAINING PROTEIN"/>
    <property type="match status" value="1"/>
</dbReference>
<evidence type="ECO:0000313" key="4">
    <source>
        <dbReference type="Proteomes" id="UP000822369"/>
    </source>
</evidence>
<sequence length="216" mass="23561">MSAVKSGVSLRTLVLTPERIPSFLIPSSRSPFVTPRLRRTSTDRTRLLSDNDDQDSSGTSQPGSPTDPVISPRFALRLPTPRTGRLRRTTGTDEASVDADADRATRAAMSLCHVPKVTTSYGFRAVLSASPCTRRRESLFHRSEPVTVKINDVESPEPEGALSLPLPHPPSPCDPGRSRVSMRPVKALGLQMMMELKKPAAALRAMTPSRNASHRK</sequence>
<dbReference type="OrthoDB" id="9947256at2759"/>